<accession>A0A9D4ZK60</accession>
<organism evidence="1 2">
    <name type="scientific">Adiantum capillus-veneris</name>
    <name type="common">Maidenhair fern</name>
    <dbReference type="NCBI Taxonomy" id="13818"/>
    <lineage>
        <taxon>Eukaryota</taxon>
        <taxon>Viridiplantae</taxon>
        <taxon>Streptophyta</taxon>
        <taxon>Embryophyta</taxon>
        <taxon>Tracheophyta</taxon>
        <taxon>Polypodiopsida</taxon>
        <taxon>Polypodiidae</taxon>
        <taxon>Polypodiales</taxon>
        <taxon>Pteridineae</taxon>
        <taxon>Pteridaceae</taxon>
        <taxon>Vittarioideae</taxon>
        <taxon>Adiantum</taxon>
    </lineage>
</organism>
<reference evidence="1" key="1">
    <citation type="submission" date="2021-01" db="EMBL/GenBank/DDBJ databases">
        <title>Adiantum capillus-veneris genome.</title>
        <authorList>
            <person name="Fang Y."/>
            <person name="Liao Q."/>
        </authorList>
    </citation>
    <scope>NUCLEOTIDE SEQUENCE</scope>
    <source>
        <strain evidence="1">H3</strain>
        <tissue evidence="1">Leaf</tissue>
    </source>
</reference>
<sequence length="83" mass="9023">MGTEHCKDCSLFVTRSYSSMRAEGKIKPLLVAAMRGGLLPSLTRRSPKFIVCTATMAQGSYLARLPSSLELAGNATAWDRSRT</sequence>
<gene>
    <name evidence="1" type="ORF">GOP47_0006190</name>
</gene>
<dbReference type="EMBL" id="JABFUD020000006">
    <property type="protein sequence ID" value="KAI5078519.1"/>
    <property type="molecule type" value="Genomic_DNA"/>
</dbReference>
<dbReference type="AlphaFoldDB" id="A0A9D4ZK60"/>
<dbReference type="Proteomes" id="UP000886520">
    <property type="component" value="Chromosome 6"/>
</dbReference>
<name>A0A9D4ZK60_ADICA</name>
<proteinExistence type="predicted"/>
<keyword evidence="2" id="KW-1185">Reference proteome</keyword>
<evidence type="ECO:0000313" key="2">
    <source>
        <dbReference type="Proteomes" id="UP000886520"/>
    </source>
</evidence>
<protein>
    <submittedName>
        <fullName evidence="1">Uncharacterized protein</fullName>
    </submittedName>
</protein>
<comment type="caution">
    <text evidence="1">The sequence shown here is derived from an EMBL/GenBank/DDBJ whole genome shotgun (WGS) entry which is preliminary data.</text>
</comment>
<evidence type="ECO:0000313" key="1">
    <source>
        <dbReference type="EMBL" id="KAI5078519.1"/>
    </source>
</evidence>